<keyword evidence="1 9" id="KW-0732">Signal</keyword>
<dbReference type="Proteomes" id="UP000283210">
    <property type="component" value="Chromosome 20"/>
</dbReference>
<dbReference type="PANTHER" id="PTHR48071">
    <property type="entry name" value="SRCR DOMAIN-CONTAINING PROTEIN"/>
    <property type="match status" value="1"/>
</dbReference>
<feature type="region of interest" description="Disordered" evidence="7">
    <location>
        <begin position="477"/>
        <end position="496"/>
    </location>
</feature>
<keyword evidence="4" id="KW-0325">Glycoprotein</keyword>
<dbReference type="InterPro" id="IPR007110">
    <property type="entry name" value="Ig-like_dom"/>
</dbReference>
<dbReference type="SUPFAM" id="SSF48726">
    <property type="entry name" value="Immunoglobulin"/>
    <property type="match status" value="2"/>
</dbReference>
<keyword evidence="5" id="KW-0393">Immunoglobulin domain</keyword>
<evidence type="ECO:0000256" key="1">
    <source>
        <dbReference type="ARBA" id="ARBA00022729"/>
    </source>
</evidence>
<dbReference type="PRINTS" id="PR00258">
    <property type="entry name" value="SPERACTRCPTR"/>
</dbReference>
<dbReference type="Gene3D" id="2.60.40.10">
    <property type="entry name" value="Immunoglobulins"/>
    <property type="match status" value="2"/>
</dbReference>
<reference evidence="12 13" key="1">
    <citation type="submission" date="2018-11" db="EMBL/GenBank/DDBJ databases">
        <authorList>
            <person name="Lopez-Roques C."/>
            <person name="Donnadieu C."/>
            <person name="Bouchez O."/>
            <person name="Klopp C."/>
            <person name="Cabau C."/>
            <person name="Zahm M."/>
        </authorList>
    </citation>
    <scope>NUCLEOTIDE SEQUENCE [LARGE SCALE GENOMIC DNA]</scope>
    <source>
        <strain evidence="12">RS831</strain>
        <tissue evidence="12">Whole body</tissue>
    </source>
</reference>
<feature type="compositionally biased region" description="Acidic residues" evidence="7">
    <location>
        <begin position="619"/>
        <end position="629"/>
    </location>
</feature>
<feature type="transmembrane region" description="Helical" evidence="8">
    <location>
        <begin position="441"/>
        <end position="465"/>
    </location>
</feature>
<evidence type="ECO:0000313" key="13">
    <source>
        <dbReference type="Proteomes" id="UP000283210"/>
    </source>
</evidence>
<dbReference type="AlphaFoldDB" id="A0A437C8B4"/>
<feature type="compositionally biased region" description="Polar residues" evidence="7">
    <location>
        <begin position="631"/>
        <end position="640"/>
    </location>
</feature>
<feature type="region of interest" description="Disordered" evidence="7">
    <location>
        <begin position="608"/>
        <end position="640"/>
    </location>
</feature>
<evidence type="ECO:0000256" key="3">
    <source>
        <dbReference type="ARBA" id="ARBA00023157"/>
    </source>
</evidence>
<feature type="disulfide bond" evidence="6">
    <location>
        <begin position="53"/>
        <end position="117"/>
    </location>
</feature>
<sequence length="640" mass="70489">MLSKPCRNFLFLTLFFCLWSSFVSGQVRLVGSGSTQCSGRVEVQYNGTWGTVCDDGWDLNDANAVCRQLSCGAALQATASARFGEGSDPIWLDNVACSGSESSLTQCGHNGYGTHNCQHNEDAGVICSDRIRVAGSGSTRCSGRVEVKHEEVWGTVCNQLWDIKDVKVVCKQLSCGTALHPRGAASFGQGSGKIWLAGVECSGNENSLTDCDHRGYGGHKCDHSTDAGVICSESLVKPTISMDPPGEVDWGREVRITCSTAAELLGQTFILQKISDSFRHTRVSSSRTATFPIPKINFEHDGSYQCHYEKTVDGQNFTSPLSDPLSLRVTVSLKMPKISLTSPGVELVWGPGEADITRGHNFTFTCSITPESPQGQFYLIFSGDTKRKNSSVVINSATLSFPAAEFEHQGNYSCVYVVTSSSQRFTSPESAPITVAVRQSLLLILLISGGISLLLLFIVSLVCLVKRRKKLRNSMDLSHAEKAPRESGGDPEDDYENIQESCIPATFTKELQEEEEDDSNDYENAILDENIDYPETGSQYRRKCVSAHSQEEEMDEEDEETSDDDNDYENVTAHFNQSVEDEYIDPICDRSTDYPKFELKSQKEHRIRSKGQVVKIEKEDEDTSDDDNDYVNVTTLSTAV</sequence>
<feature type="disulfide bond" evidence="6">
    <location>
        <begin position="170"/>
        <end position="231"/>
    </location>
</feature>
<feature type="region of interest" description="Disordered" evidence="7">
    <location>
        <begin position="538"/>
        <end position="569"/>
    </location>
</feature>
<keyword evidence="3 6" id="KW-1015">Disulfide bond</keyword>
<organism evidence="12 13">
    <name type="scientific">Oryzias javanicus</name>
    <name type="common">Javanese ricefish</name>
    <name type="synonym">Aplocheilus javanicus</name>
    <dbReference type="NCBI Taxonomy" id="123683"/>
    <lineage>
        <taxon>Eukaryota</taxon>
        <taxon>Metazoa</taxon>
        <taxon>Chordata</taxon>
        <taxon>Craniata</taxon>
        <taxon>Vertebrata</taxon>
        <taxon>Euteleostomi</taxon>
        <taxon>Actinopterygii</taxon>
        <taxon>Neopterygii</taxon>
        <taxon>Teleostei</taxon>
        <taxon>Neoteleostei</taxon>
        <taxon>Acanthomorphata</taxon>
        <taxon>Ovalentaria</taxon>
        <taxon>Atherinomorphae</taxon>
        <taxon>Beloniformes</taxon>
        <taxon>Adrianichthyidae</taxon>
        <taxon>Oryziinae</taxon>
        <taxon>Oryzias</taxon>
    </lineage>
</organism>
<dbReference type="InterPro" id="IPR036772">
    <property type="entry name" value="SRCR-like_dom_sf"/>
</dbReference>
<reference evidence="12 13" key="2">
    <citation type="submission" date="2019-01" db="EMBL/GenBank/DDBJ databases">
        <title>A chromosome length genome reference of the Java medaka (oryzias javanicus).</title>
        <authorList>
            <person name="Herpin A."/>
            <person name="Takehana Y."/>
            <person name="Naruse K."/>
            <person name="Ansai S."/>
            <person name="Kawaguchi M."/>
        </authorList>
    </citation>
    <scope>NUCLEOTIDE SEQUENCE [LARGE SCALE GENOMIC DNA]</scope>
    <source>
        <strain evidence="12">RS831</strain>
        <tissue evidence="12">Whole body</tissue>
    </source>
</reference>
<dbReference type="PROSITE" id="PS50287">
    <property type="entry name" value="SRCR_2"/>
    <property type="match status" value="2"/>
</dbReference>
<feature type="disulfide bond" evidence="6">
    <location>
        <begin position="97"/>
        <end position="107"/>
    </location>
</feature>
<feature type="compositionally biased region" description="Acidic residues" evidence="7">
    <location>
        <begin position="552"/>
        <end position="568"/>
    </location>
</feature>
<keyword evidence="8" id="KW-0472">Membrane</keyword>
<feature type="compositionally biased region" description="Basic and acidic residues" evidence="7">
    <location>
        <begin position="478"/>
        <end position="488"/>
    </location>
</feature>
<feature type="disulfide bond" evidence="6">
    <location>
        <begin position="66"/>
        <end position="127"/>
    </location>
</feature>
<dbReference type="Pfam" id="PF00530">
    <property type="entry name" value="SRCR"/>
    <property type="match status" value="2"/>
</dbReference>
<dbReference type="Gene3D" id="3.10.250.10">
    <property type="entry name" value="SRCR-like domain"/>
    <property type="match status" value="2"/>
</dbReference>
<dbReference type="SUPFAM" id="SSF56487">
    <property type="entry name" value="SRCR-like"/>
    <property type="match status" value="2"/>
</dbReference>
<feature type="disulfide bond" evidence="6">
    <location>
        <begin position="201"/>
        <end position="211"/>
    </location>
</feature>
<dbReference type="InterPro" id="IPR001190">
    <property type="entry name" value="SRCR"/>
</dbReference>
<name>A0A437C8B4_ORYJA</name>
<dbReference type="InterPro" id="IPR013783">
    <property type="entry name" value="Ig-like_fold"/>
</dbReference>
<evidence type="ECO:0000256" key="2">
    <source>
        <dbReference type="ARBA" id="ARBA00022737"/>
    </source>
</evidence>
<dbReference type="FunFam" id="3.10.250.10:FF:000002">
    <property type="entry name" value="Scavenger receptor cysteine-rich type 1 protein M130"/>
    <property type="match status" value="1"/>
</dbReference>
<evidence type="ECO:0000256" key="4">
    <source>
        <dbReference type="ARBA" id="ARBA00023180"/>
    </source>
</evidence>
<evidence type="ECO:0000256" key="7">
    <source>
        <dbReference type="SAM" id="MobiDB-lite"/>
    </source>
</evidence>
<dbReference type="PANTHER" id="PTHR48071:SF24">
    <property type="entry name" value="DELETED IN MALIGNANT BRAIN TUMORS 1 PROTEIN-LIKE"/>
    <property type="match status" value="1"/>
</dbReference>
<dbReference type="GO" id="GO:0031638">
    <property type="term" value="P:zymogen activation"/>
    <property type="evidence" value="ECO:0007669"/>
    <property type="project" value="TreeGrafter"/>
</dbReference>
<dbReference type="SMART" id="SM00202">
    <property type="entry name" value="SR"/>
    <property type="match status" value="2"/>
</dbReference>
<feature type="disulfide bond" evidence="6">
    <location>
        <begin position="157"/>
        <end position="221"/>
    </location>
</feature>
<dbReference type="SMART" id="SM00409">
    <property type="entry name" value="IG"/>
    <property type="match status" value="2"/>
</dbReference>
<evidence type="ECO:0000256" key="9">
    <source>
        <dbReference type="SAM" id="SignalP"/>
    </source>
</evidence>
<evidence type="ECO:0000259" key="11">
    <source>
        <dbReference type="PROSITE" id="PS50835"/>
    </source>
</evidence>
<gene>
    <name evidence="12" type="ORF">OJAV_G00199950</name>
</gene>
<evidence type="ECO:0008006" key="14">
    <source>
        <dbReference type="Google" id="ProtNLM"/>
    </source>
</evidence>
<protein>
    <recommendedName>
        <fullName evidence="14">SRCR domain-containing protein</fullName>
    </recommendedName>
</protein>
<evidence type="ECO:0000313" key="12">
    <source>
        <dbReference type="EMBL" id="RVE59012.1"/>
    </source>
</evidence>
<proteinExistence type="predicted"/>
<evidence type="ECO:0000256" key="5">
    <source>
        <dbReference type="ARBA" id="ARBA00023319"/>
    </source>
</evidence>
<dbReference type="OrthoDB" id="536948at2759"/>
<feature type="chain" id="PRO_5019031016" description="SRCR domain-containing protein" evidence="9">
    <location>
        <begin position="26"/>
        <end position="640"/>
    </location>
</feature>
<dbReference type="FunFam" id="2.60.40.10:FF:000049">
    <property type="entry name" value="Leukocyte immunoglobulin-like receptor subfamily B member 1"/>
    <property type="match status" value="1"/>
</dbReference>
<evidence type="ECO:0000256" key="8">
    <source>
        <dbReference type="SAM" id="Phobius"/>
    </source>
</evidence>
<keyword evidence="8" id="KW-0812">Transmembrane</keyword>
<keyword evidence="2" id="KW-0677">Repeat</keyword>
<dbReference type="InterPro" id="IPR013151">
    <property type="entry name" value="Immunoglobulin_dom"/>
</dbReference>
<dbReference type="GO" id="GO:0005886">
    <property type="term" value="C:plasma membrane"/>
    <property type="evidence" value="ECO:0007669"/>
    <property type="project" value="TreeGrafter"/>
</dbReference>
<dbReference type="PROSITE" id="PS50835">
    <property type="entry name" value="IG_LIKE"/>
    <property type="match status" value="1"/>
</dbReference>
<accession>A0A437C8B4</accession>
<evidence type="ECO:0000256" key="6">
    <source>
        <dbReference type="PROSITE-ProRule" id="PRU00196"/>
    </source>
</evidence>
<keyword evidence="13" id="KW-1185">Reference proteome</keyword>
<dbReference type="Pfam" id="PF00047">
    <property type="entry name" value="ig"/>
    <property type="match status" value="1"/>
</dbReference>
<feature type="domain" description="SRCR" evidence="10">
    <location>
        <begin position="131"/>
        <end position="232"/>
    </location>
</feature>
<dbReference type="GO" id="GO:0004252">
    <property type="term" value="F:serine-type endopeptidase activity"/>
    <property type="evidence" value="ECO:0007669"/>
    <property type="project" value="TreeGrafter"/>
</dbReference>
<dbReference type="InterPro" id="IPR003599">
    <property type="entry name" value="Ig_sub"/>
</dbReference>
<feature type="domain" description="Ig-like" evidence="11">
    <location>
        <begin position="336"/>
        <end position="426"/>
    </location>
</feature>
<keyword evidence="8" id="KW-1133">Transmembrane helix</keyword>
<dbReference type="EMBL" id="CM012456">
    <property type="protein sequence ID" value="RVE59012.1"/>
    <property type="molecule type" value="Genomic_DNA"/>
</dbReference>
<evidence type="ECO:0000259" key="10">
    <source>
        <dbReference type="PROSITE" id="PS50287"/>
    </source>
</evidence>
<dbReference type="FunFam" id="3.10.250.10:FF:000006">
    <property type="entry name" value="neurotrypsin isoform X2"/>
    <property type="match status" value="1"/>
</dbReference>
<feature type="domain" description="SRCR" evidence="10">
    <location>
        <begin position="27"/>
        <end position="128"/>
    </location>
</feature>
<feature type="signal peptide" evidence="9">
    <location>
        <begin position="1"/>
        <end position="25"/>
    </location>
</feature>
<dbReference type="InterPro" id="IPR036179">
    <property type="entry name" value="Ig-like_dom_sf"/>
</dbReference>